<dbReference type="Gene3D" id="3.40.1260.10">
    <property type="entry name" value="DsrEFH-like"/>
    <property type="match status" value="1"/>
</dbReference>
<dbReference type="AlphaFoldDB" id="A0A2V1H0A3"/>
<dbReference type="InterPro" id="IPR027396">
    <property type="entry name" value="DsrEFH-like"/>
</dbReference>
<sequence length="161" mass="18450">MKKLLLACLLFPLSVSAQQSSQPSANSSSGSVNALLTQQQQTPEKKIAAIRLHTLEEIDQLLIKAEALVDQQQAFPDFEPVVFLLHGQEANFFRRENYKMYQSMVDRAARLDAFKVIDIRVCETWMGANMVTRNQMPAFVDTVPYWVDEQKKLQKQGYSYF</sequence>
<keyword evidence="1" id="KW-0732">Signal</keyword>
<dbReference type="RefSeq" id="WP_116687996.1">
    <property type="nucleotide sequence ID" value="NZ_CAWNYD010000006.1"/>
</dbReference>
<dbReference type="OrthoDB" id="5704412at2"/>
<dbReference type="SUPFAM" id="SSF75169">
    <property type="entry name" value="DsrEFH-like"/>
    <property type="match status" value="1"/>
</dbReference>
<keyword evidence="3" id="KW-1185">Reference proteome</keyword>
<feature type="signal peptide" evidence="1">
    <location>
        <begin position="1"/>
        <end position="17"/>
    </location>
</feature>
<reference evidence="2 3" key="1">
    <citation type="submission" date="2018-04" db="EMBL/GenBank/DDBJ databases">
        <title>Thalassorhabdus spongiae gen. nov., sp. nov., isolated from a marine sponge in South-West Iceland.</title>
        <authorList>
            <person name="Knobloch S."/>
            <person name="Daussin A."/>
            <person name="Johannsson R."/>
            <person name="Marteinsson V.T."/>
        </authorList>
    </citation>
    <scope>NUCLEOTIDE SEQUENCE [LARGE SCALE GENOMIC DNA]</scope>
    <source>
        <strain evidence="2 3">Hp12</strain>
    </source>
</reference>
<evidence type="ECO:0000313" key="3">
    <source>
        <dbReference type="Proteomes" id="UP000244906"/>
    </source>
</evidence>
<proteinExistence type="predicted"/>
<evidence type="ECO:0000313" key="2">
    <source>
        <dbReference type="EMBL" id="PVZ67799.1"/>
    </source>
</evidence>
<gene>
    <name evidence="2" type="ORF">DC094_15335</name>
</gene>
<evidence type="ECO:0000256" key="1">
    <source>
        <dbReference type="SAM" id="SignalP"/>
    </source>
</evidence>
<protein>
    <recommendedName>
        <fullName evidence="4">Acyl-CoA transferase</fullName>
    </recommendedName>
</protein>
<evidence type="ECO:0008006" key="4">
    <source>
        <dbReference type="Google" id="ProtNLM"/>
    </source>
</evidence>
<dbReference type="EMBL" id="QDDL01000006">
    <property type="protein sequence ID" value="PVZ67799.1"/>
    <property type="molecule type" value="Genomic_DNA"/>
</dbReference>
<accession>A0A2V1H0A3</accession>
<name>A0A2V1H0A3_9GAMM</name>
<comment type="caution">
    <text evidence="2">The sequence shown here is derived from an EMBL/GenBank/DDBJ whole genome shotgun (WGS) entry which is preliminary data.</text>
</comment>
<organism evidence="2 3">
    <name type="scientific">Pelagibaculum spongiae</name>
    <dbReference type="NCBI Taxonomy" id="2080658"/>
    <lineage>
        <taxon>Bacteria</taxon>
        <taxon>Pseudomonadati</taxon>
        <taxon>Pseudomonadota</taxon>
        <taxon>Gammaproteobacteria</taxon>
        <taxon>Oceanospirillales</taxon>
        <taxon>Pelagibaculum</taxon>
    </lineage>
</organism>
<dbReference type="Proteomes" id="UP000244906">
    <property type="component" value="Unassembled WGS sequence"/>
</dbReference>
<feature type="chain" id="PRO_5015987977" description="Acyl-CoA transferase" evidence="1">
    <location>
        <begin position="18"/>
        <end position="161"/>
    </location>
</feature>